<keyword evidence="2" id="KW-1133">Transmembrane helix</keyword>
<name>A0A4S4KAE0_9APHY</name>
<dbReference type="PANTHER" id="PTHR12849">
    <property type="entry name" value="RNA LARIAT DEBRANCHING ENZYME"/>
    <property type="match status" value="1"/>
</dbReference>
<dbReference type="Proteomes" id="UP000309038">
    <property type="component" value="Unassembled WGS sequence"/>
</dbReference>
<feature type="compositionally biased region" description="Pro residues" evidence="1">
    <location>
        <begin position="320"/>
        <end position="331"/>
    </location>
</feature>
<feature type="compositionally biased region" description="Basic and acidic residues" evidence="1">
    <location>
        <begin position="823"/>
        <end position="834"/>
    </location>
</feature>
<feature type="region of interest" description="Disordered" evidence="1">
    <location>
        <begin position="266"/>
        <end position="333"/>
    </location>
</feature>
<organism evidence="4 5">
    <name type="scientific">Hermanssonia centrifuga</name>
    <dbReference type="NCBI Taxonomy" id="98765"/>
    <lineage>
        <taxon>Eukaryota</taxon>
        <taxon>Fungi</taxon>
        <taxon>Dikarya</taxon>
        <taxon>Basidiomycota</taxon>
        <taxon>Agaricomycotina</taxon>
        <taxon>Agaricomycetes</taxon>
        <taxon>Polyporales</taxon>
        <taxon>Meruliaceae</taxon>
        <taxon>Hermanssonia</taxon>
    </lineage>
</organism>
<accession>A0A4S4KAE0</accession>
<gene>
    <name evidence="4" type="ORF">EW026_g6647</name>
</gene>
<evidence type="ECO:0000313" key="4">
    <source>
        <dbReference type="EMBL" id="THG94914.1"/>
    </source>
</evidence>
<dbReference type="Pfam" id="PF00149">
    <property type="entry name" value="Metallophos"/>
    <property type="match status" value="1"/>
</dbReference>
<feature type="region of interest" description="Disordered" evidence="1">
    <location>
        <begin position="228"/>
        <end position="247"/>
    </location>
</feature>
<evidence type="ECO:0000256" key="1">
    <source>
        <dbReference type="SAM" id="MobiDB-lite"/>
    </source>
</evidence>
<keyword evidence="5" id="KW-1185">Reference proteome</keyword>
<dbReference type="PANTHER" id="PTHR12849:SF0">
    <property type="entry name" value="LARIAT DEBRANCHING ENZYME"/>
    <property type="match status" value="1"/>
</dbReference>
<dbReference type="AlphaFoldDB" id="A0A4S4KAE0"/>
<keyword evidence="2" id="KW-0472">Membrane</keyword>
<sequence length="854" mass="94086">MQSTRKSITIESQNNYKVSLLLICGDFQAIRNLQDLQCMAVPDKYKKLGEFYKYYTGEKKAPILTIIIGGNHEASNYLWELYHGGWLAPNIYFLGHASCVQVNGIRIAGASGIFQHYDFFQGHFERLPYDRSTMRSTYHIREYNVLRLSLARPTIYDLVNKSDDSLLVAVLPVNLPLARLAAIYRTSRGKLGSPPLMGLLRTLKPKWWFSAHLHTRFEARVIHEMSEKAEGGRVDSNETGVTGGNDRQRTEVECANPDEIIIDDLDGEITGGGKVPPSVDVQNTDTKITRSDETTSELPPAQSSNPDEIKLDDEEEDVVAPPPPPPKPLPIPRISRLSETRFLALDKCLPRRQFLEVIDLPSSPEPSNASSNSKQAVYDDANPTLAYDPEWLAITRAFNPFMSVSRNQLTYPDEADARSAVKQEIEWVRANLYGIISDNDHIGCRPVFQQFLTTVFYILVPANYIRLIFILEYFCAAHICRTFRVICFITVRSTFVYPNLNYTVSGAAMPTTSSGLAAQNDNTSSKGFFDNKGAVAGVFAVVGLIALVLLIALVTNAVRRRQAKKFDRDVAEAAAEAAASARARPDFDDDDFSYGANRSVYTDVSHGTYSQQPLQHMESYNMTELPPFDSYAGVAGAGPGVRPGPSPPMPSPPDPFYDSGVGMPMPNNTGGYPGMYGQAQPYADPQAGLLQAAGLTGGAGIATGAVLARGPSHGPNSSLSRNKSSGSRTLGGISASDHQHETYASHYQPQPQGYPPQQYSPPQDQTYPLQNARPVSMTEDPYAGYTDEPSPHISHSPRGEQFAVSSSPENESEGEEDGQYRPYQDDEQHYRESLGDEEDYGYGGGRRVLKVANE</sequence>
<dbReference type="Pfam" id="PF05011">
    <property type="entry name" value="DBR1"/>
    <property type="match status" value="1"/>
</dbReference>
<feature type="region of interest" description="Disordered" evidence="1">
    <location>
        <begin position="705"/>
        <end position="854"/>
    </location>
</feature>
<feature type="compositionally biased region" description="Low complexity" evidence="1">
    <location>
        <begin position="716"/>
        <end position="728"/>
    </location>
</feature>
<proteinExistence type="predicted"/>
<feature type="compositionally biased region" description="Low complexity" evidence="1">
    <location>
        <begin position="747"/>
        <end position="768"/>
    </location>
</feature>
<feature type="transmembrane region" description="Helical" evidence="2">
    <location>
        <begin position="534"/>
        <end position="558"/>
    </location>
</feature>
<protein>
    <recommendedName>
        <fullName evidence="3">Lariat debranching enzyme C-terminal domain-containing protein</fullName>
    </recommendedName>
</protein>
<dbReference type="SMART" id="SM01124">
    <property type="entry name" value="DBR1"/>
    <property type="match status" value="1"/>
</dbReference>
<reference evidence="4 5" key="1">
    <citation type="submission" date="2019-02" db="EMBL/GenBank/DDBJ databases">
        <title>Genome sequencing of the rare red list fungi Phlebia centrifuga.</title>
        <authorList>
            <person name="Buettner E."/>
            <person name="Kellner H."/>
        </authorList>
    </citation>
    <scope>NUCLEOTIDE SEQUENCE [LARGE SCALE GENOMIC DNA]</scope>
    <source>
        <strain evidence="4 5">DSM 108282</strain>
    </source>
</reference>
<dbReference type="InterPro" id="IPR029052">
    <property type="entry name" value="Metallo-depent_PP-like"/>
</dbReference>
<dbReference type="GO" id="GO:0008419">
    <property type="term" value="F:RNA lariat debranching enzyme activity"/>
    <property type="evidence" value="ECO:0007669"/>
    <property type="project" value="TreeGrafter"/>
</dbReference>
<dbReference type="EMBL" id="SGPJ01000379">
    <property type="protein sequence ID" value="THG94914.1"/>
    <property type="molecule type" value="Genomic_DNA"/>
</dbReference>
<feature type="transmembrane region" description="Helical" evidence="2">
    <location>
        <begin position="455"/>
        <end position="475"/>
    </location>
</feature>
<evidence type="ECO:0000259" key="3">
    <source>
        <dbReference type="SMART" id="SM01124"/>
    </source>
</evidence>
<dbReference type="SUPFAM" id="SSF56300">
    <property type="entry name" value="Metallo-dependent phosphatases"/>
    <property type="match status" value="1"/>
</dbReference>
<comment type="caution">
    <text evidence="4">The sequence shown here is derived from an EMBL/GenBank/DDBJ whole genome shotgun (WGS) entry which is preliminary data.</text>
</comment>
<dbReference type="GO" id="GO:0000398">
    <property type="term" value="P:mRNA splicing, via spliceosome"/>
    <property type="evidence" value="ECO:0007669"/>
    <property type="project" value="TreeGrafter"/>
</dbReference>
<evidence type="ECO:0000313" key="5">
    <source>
        <dbReference type="Proteomes" id="UP000309038"/>
    </source>
</evidence>
<evidence type="ECO:0000256" key="2">
    <source>
        <dbReference type="SAM" id="Phobius"/>
    </source>
</evidence>
<feature type="domain" description="Lariat debranching enzyme C-terminal" evidence="3">
    <location>
        <begin position="331"/>
        <end position="471"/>
    </location>
</feature>
<keyword evidence="2" id="KW-0812">Transmembrane</keyword>
<dbReference type="InterPro" id="IPR007708">
    <property type="entry name" value="DBR1_C"/>
</dbReference>
<dbReference type="InterPro" id="IPR004843">
    <property type="entry name" value="Calcineurin-like_PHP"/>
</dbReference>
<dbReference type="GO" id="GO:0005634">
    <property type="term" value="C:nucleus"/>
    <property type="evidence" value="ECO:0007669"/>
    <property type="project" value="TreeGrafter"/>
</dbReference>